<dbReference type="PANTHER" id="PTHR22911">
    <property type="entry name" value="ACYL-MALONYL CONDENSING ENZYME-RELATED"/>
    <property type="match status" value="1"/>
</dbReference>
<organism evidence="3">
    <name type="scientific">Thermorudis peleae</name>
    <dbReference type="NCBI Taxonomy" id="1382356"/>
    <lineage>
        <taxon>Bacteria</taxon>
        <taxon>Pseudomonadati</taxon>
        <taxon>Thermomicrobiota</taxon>
        <taxon>Thermomicrobia</taxon>
        <taxon>Thermomicrobia incertae sedis</taxon>
        <taxon>Thermorudis</taxon>
    </lineage>
</organism>
<feature type="transmembrane region" description="Helical" evidence="1">
    <location>
        <begin position="192"/>
        <end position="215"/>
    </location>
</feature>
<name>A0A831TD17_9BACT</name>
<evidence type="ECO:0000313" key="3">
    <source>
        <dbReference type="EMBL" id="HEG91577.1"/>
    </source>
</evidence>
<keyword evidence="1" id="KW-0472">Membrane</keyword>
<feature type="transmembrane region" description="Helical" evidence="1">
    <location>
        <begin position="284"/>
        <end position="302"/>
    </location>
</feature>
<feature type="transmembrane region" description="Helical" evidence="1">
    <location>
        <begin position="167"/>
        <end position="185"/>
    </location>
</feature>
<feature type="transmembrane region" description="Helical" evidence="1">
    <location>
        <begin position="87"/>
        <end position="107"/>
    </location>
</feature>
<sequence>MGTRPLSGARRHADEASSAHREQLWGSLAVLLSTVGFGALPTLTKLAYAAGLNVPTLLSFRFGLAALAIWGTLAIRRQARGPGRHVFAFLLLAACFIGNTALFFSSLRYAPATAAAVLFYTYPVVVALLAFLFLREPLTLQRALALALAVLGCAVVLGLSIDVVDARGMVFALASGVVYAAYIVLSSRLLRGAAVAVASAWIMTFMAVAFASFGVATGSLDVSFAPAGWLLLLLIVTVSTVMPVQLFLAGTLRVGPTLASILGTMEPVFAVLFAALVLGERLGWPQAIGGGLIVLAVLLLRLPPSPLANLARWRSGTS</sequence>
<accession>A0A831TD17</accession>
<feature type="transmembrane region" description="Helical" evidence="1">
    <location>
        <begin position="257"/>
        <end position="278"/>
    </location>
</feature>
<feature type="transmembrane region" description="Helical" evidence="1">
    <location>
        <begin position="143"/>
        <end position="161"/>
    </location>
</feature>
<feature type="transmembrane region" description="Helical" evidence="1">
    <location>
        <begin position="56"/>
        <end position="75"/>
    </location>
</feature>
<keyword evidence="1" id="KW-1133">Transmembrane helix</keyword>
<feature type="transmembrane region" description="Helical" evidence="1">
    <location>
        <begin position="227"/>
        <end position="250"/>
    </location>
</feature>
<dbReference type="SUPFAM" id="SSF103481">
    <property type="entry name" value="Multidrug resistance efflux transporter EmrE"/>
    <property type="match status" value="2"/>
</dbReference>
<dbReference type="InterPro" id="IPR037185">
    <property type="entry name" value="EmrE-like"/>
</dbReference>
<dbReference type="GO" id="GO:0016020">
    <property type="term" value="C:membrane"/>
    <property type="evidence" value="ECO:0007669"/>
    <property type="project" value="InterPro"/>
</dbReference>
<dbReference type="AlphaFoldDB" id="A0A831TD17"/>
<keyword evidence="1" id="KW-0812">Transmembrane</keyword>
<dbReference type="Pfam" id="PF00892">
    <property type="entry name" value="EamA"/>
    <property type="match status" value="2"/>
</dbReference>
<feature type="domain" description="EamA" evidence="2">
    <location>
        <begin position="167"/>
        <end position="300"/>
    </location>
</feature>
<feature type="domain" description="EamA" evidence="2">
    <location>
        <begin position="25"/>
        <end position="157"/>
    </location>
</feature>
<evidence type="ECO:0000256" key="1">
    <source>
        <dbReference type="SAM" id="Phobius"/>
    </source>
</evidence>
<proteinExistence type="predicted"/>
<evidence type="ECO:0000259" key="2">
    <source>
        <dbReference type="Pfam" id="PF00892"/>
    </source>
</evidence>
<reference evidence="3" key="1">
    <citation type="journal article" date="2020" name="mSystems">
        <title>Genome- and Community-Level Interaction Insights into Carbon Utilization and Element Cycling Functions of Hydrothermarchaeota in Hydrothermal Sediment.</title>
        <authorList>
            <person name="Zhou Z."/>
            <person name="Liu Y."/>
            <person name="Xu W."/>
            <person name="Pan J."/>
            <person name="Luo Z.H."/>
            <person name="Li M."/>
        </authorList>
    </citation>
    <scope>NUCLEOTIDE SEQUENCE [LARGE SCALE GENOMIC DNA]</scope>
    <source>
        <strain evidence="3">SpSt-210</strain>
    </source>
</reference>
<gene>
    <name evidence="3" type="ORF">ENP34_09070</name>
</gene>
<dbReference type="EMBL" id="DSIY01000212">
    <property type="protein sequence ID" value="HEG91577.1"/>
    <property type="molecule type" value="Genomic_DNA"/>
</dbReference>
<protein>
    <submittedName>
        <fullName evidence="3">DMT family transporter</fullName>
    </submittedName>
</protein>
<comment type="caution">
    <text evidence="3">The sequence shown here is derived from an EMBL/GenBank/DDBJ whole genome shotgun (WGS) entry which is preliminary data.</text>
</comment>
<feature type="transmembrane region" description="Helical" evidence="1">
    <location>
        <begin position="24"/>
        <end position="44"/>
    </location>
</feature>
<dbReference type="PANTHER" id="PTHR22911:SF137">
    <property type="entry name" value="SOLUTE CARRIER FAMILY 35 MEMBER G2-RELATED"/>
    <property type="match status" value="1"/>
</dbReference>
<feature type="transmembrane region" description="Helical" evidence="1">
    <location>
        <begin position="113"/>
        <end position="134"/>
    </location>
</feature>
<dbReference type="Gene3D" id="1.10.3730.20">
    <property type="match status" value="1"/>
</dbReference>
<dbReference type="InterPro" id="IPR000620">
    <property type="entry name" value="EamA_dom"/>
</dbReference>